<evidence type="ECO:0000256" key="1">
    <source>
        <dbReference type="ARBA" id="ARBA00022475"/>
    </source>
</evidence>
<dbReference type="NCBIfam" id="TIGR01133">
    <property type="entry name" value="murG"/>
    <property type="match status" value="1"/>
</dbReference>
<evidence type="ECO:0000256" key="2">
    <source>
        <dbReference type="ARBA" id="ARBA00022618"/>
    </source>
</evidence>
<dbReference type="SUPFAM" id="SSF53756">
    <property type="entry name" value="UDP-Glycosyltransferase/glycogen phosphorylase"/>
    <property type="match status" value="1"/>
</dbReference>
<protein>
    <recommendedName>
        <fullName evidence="10">UDP-N-acetylglucosamine--N-acetylmuramyl-(pentapeptide) pyrophosphoryl-undecaprenol N-acetylglucosamine transferase</fullName>
        <ecNumber evidence="10">2.4.1.227</ecNumber>
    </recommendedName>
    <alternativeName>
        <fullName evidence="10">Undecaprenyl-PP-MurNAc-pentapeptide-UDPGlcNAc GlcNAc transferase</fullName>
    </alternativeName>
</protein>
<comment type="catalytic activity">
    <reaction evidence="10">
        <text>di-trans,octa-cis-undecaprenyl diphospho-N-acetyl-alpha-D-muramoyl-L-alanyl-D-glutamyl-meso-2,6-diaminopimeloyl-D-alanyl-D-alanine + UDP-N-acetyl-alpha-D-glucosamine = di-trans,octa-cis-undecaprenyl diphospho-[N-acetyl-alpha-D-glucosaminyl-(1-&gt;4)]-N-acetyl-alpha-D-muramoyl-L-alanyl-D-glutamyl-meso-2,6-diaminopimeloyl-D-alanyl-D-alanine + UDP + H(+)</text>
        <dbReference type="Rhea" id="RHEA:31227"/>
        <dbReference type="ChEBI" id="CHEBI:15378"/>
        <dbReference type="ChEBI" id="CHEBI:57705"/>
        <dbReference type="ChEBI" id="CHEBI:58223"/>
        <dbReference type="ChEBI" id="CHEBI:61387"/>
        <dbReference type="ChEBI" id="CHEBI:61388"/>
        <dbReference type="EC" id="2.4.1.227"/>
    </reaction>
</comment>
<dbReference type="RefSeq" id="WP_112885386.1">
    <property type="nucleotide sequence ID" value="NZ_QLUW01000006.1"/>
</dbReference>
<evidence type="ECO:0000256" key="8">
    <source>
        <dbReference type="ARBA" id="ARBA00023306"/>
    </source>
</evidence>
<feature type="binding site" evidence="10">
    <location>
        <position position="178"/>
    </location>
    <ligand>
        <name>UDP-N-acetyl-alpha-D-glucosamine</name>
        <dbReference type="ChEBI" id="CHEBI:57705"/>
    </ligand>
</feature>
<dbReference type="GO" id="GO:0005975">
    <property type="term" value="P:carbohydrate metabolic process"/>
    <property type="evidence" value="ECO:0007669"/>
    <property type="project" value="InterPro"/>
</dbReference>
<keyword evidence="7 10" id="KW-0472">Membrane</keyword>
<evidence type="ECO:0000256" key="3">
    <source>
        <dbReference type="ARBA" id="ARBA00022676"/>
    </source>
</evidence>
<evidence type="ECO:0000256" key="10">
    <source>
        <dbReference type="HAMAP-Rule" id="MF_00033"/>
    </source>
</evidence>
<organism evidence="13 14">
    <name type="scientific">Paenibacillus montanisoli</name>
    <dbReference type="NCBI Taxonomy" id="2081970"/>
    <lineage>
        <taxon>Bacteria</taxon>
        <taxon>Bacillati</taxon>
        <taxon>Bacillota</taxon>
        <taxon>Bacilli</taxon>
        <taxon>Bacillales</taxon>
        <taxon>Paenibacillaceae</taxon>
        <taxon>Paenibacillus</taxon>
    </lineage>
</organism>
<evidence type="ECO:0000259" key="12">
    <source>
        <dbReference type="Pfam" id="PF04101"/>
    </source>
</evidence>
<keyword evidence="1 10" id="KW-1003">Cell membrane</keyword>
<comment type="similarity">
    <text evidence="10">Belongs to the glycosyltransferase 28 family. MurG subfamily.</text>
</comment>
<comment type="function">
    <text evidence="10">Cell wall formation. Catalyzes the transfer of a GlcNAc subunit on undecaprenyl-pyrophosphoryl-MurNAc-pentapeptide (lipid intermediate I) to form undecaprenyl-pyrophosphoryl-MurNAc-(pentapeptide)GlcNAc (lipid intermediate II).</text>
</comment>
<name>A0A328TVX5_9BACL</name>
<evidence type="ECO:0000256" key="7">
    <source>
        <dbReference type="ARBA" id="ARBA00023136"/>
    </source>
</evidence>
<comment type="pathway">
    <text evidence="10">Cell wall biogenesis; peptidoglycan biosynthesis.</text>
</comment>
<dbReference type="EMBL" id="QLUW01000006">
    <property type="protein sequence ID" value="RAP73802.1"/>
    <property type="molecule type" value="Genomic_DNA"/>
</dbReference>
<evidence type="ECO:0000256" key="9">
    <source>
        <dbReference type="ARBA" id="ARBA00023316"/>
    </source>
</evidence>
<comment type="caution">
    <text evidence="10">Lacks conserved residue(s) required for the propagation of feature annotation.</text>
</comment>
<keyword evidence="8 10" id="KW-0131">Cell cycle</keyword>
<accession>A0A328TVX5</accession>
<dbReference type="PANTHER" id="PTHR21015">
    <property type="entry name" value="UDP-N-ACETYLGLUCOSAMINE--N-ACETYLMURAMYL-(PENTAPEPTIDE) PYROPHOSPHORYL-UNDECAPRENOL N-ACETYLGLUCOSAMINE TRANSFERASE 1"/>
    <property type="match status" value="1"/>
</dbReference>
<feature type="domain" description="Glycosyl transferase family 28 C-terminal" evidence="12">
    <location>
        <begin position="201"/>
        <end position="354"/>
    </location>
</feature>
<dbReference type="GO" id="GO:0050511">
    <property type="term" value="F:undecaprenyldiphospho-muramoylpentapeptide beta-N-acetylglucosaminyltransferase activity"/>
    <property type="evidence" value="ECO:0007669"/>
    <property type="project" value="UniProtKB-UniRule"/>
</dbReference>
<feature type="binding site" evidence="10">
    <location>
        <begin position="24"/>
        <end position="26"/>
    </location>
    <ligand>
        <name>UDP-N-acetyl-alpha-D-glucosamine</name>
        <dbReference type="ChEBI" id="CHEBI:57705"/>
    </ligand>
</feature>
<dbReference type="Proteomes" id="UP000249260">
    <property type="component" value="Unassembled WGS sequence"/>
</dbReference>
<keyword evidence="2 10" id="KW-0132">Cell division</keyword>
<evidence type="ECO:0000313" key="14">
    <source>
        <dbReference type="Proteomes" id="UP000249260"/>
    </source>
</evidence>
<dbReference type="Pfam" id="PF03033">
    <property type="entry name" value="Glyco_transf_28"/>
    <property type="match status" value="1"/>
</dbReference>
<keyword evidence="6 10" id="KW-0573">Peptidoglycan synthesis</keyword>
<dbReference type="InterPro" id="IPR006009">
    <property type="entry name" value="GlcNAc_MurG"/>
</dbReference>
<dbReference type="GO" id="GO:0005886">
    <property type="term" value="C:plasma membrane"/>
    <property type="evidence" value="ECO:0007669"/>
    <property type="project" value="UniProtKB-SubCell"/>
</dbReference>
<dbReference type="GO" id="GO:0051991">
    <property type="term" value="F:UDP-N-acetyl-D-glucosamine:N-acetylmuramoyl-L-alanyl-D-glutamyl-meso-2,6-diaminopimelyl-D-alanyl-D-alanine-diphosphoundecaprenol 4-beta-N-acetylglucosaminlytransferase activity"/>
    <property type="evidence" value="ECO:0007669"/>
    <property type="project" value="RHEA"/>
</dbReference>
<comment type="subcellular location">
    <subcellularLocation>
        <location evidence="10">Cell membrane</location>
        <topology evidence="10">Peripheral membrane protein</topology>
        <orientation evidence="10">Cytoplasmic side</orientation>
    </subcellularLocation>
</comment>
<keyword evidence="9 10" id="KW-0961">Cell wall biogenesis/degradation</keyword>
<dbReference type="GO" id="GO:0051301">
    <property type="term" value="P:cell division"/>
    <property type="evidence" value="ECO:0007669"/>
    <property type="project" value="UniProtKB-KW"/>
</dbReference>
<dbReference type="InterPro" id="IPR007235">
    <property type="entry name" value="Glyco_trans_28_C"/>
</dbReference>
<feature type="domain" description="Glycosyltransferase family 28 N-terminal" evidence="11">
    <location>
        <begin position="17"/>
        <end position="155"/>
    </location>
</feature>
<evidence type="ECO:0000256" key="5">
    <source>
        <dbReference type="ARBA" id="ARBA00022960"/>
    </source>
</evidence>
<dbReference type="GO" id="GO:0009252">
    <property type="term" value="P:peptidoglycan biosynthetic process"/>
    <property type="evidence" value="ECO:0007669"/>
    <property type="project" value="UniProtKB-UniRule"/>
</dbReference>
<evidence type="ECO:0000259" key="11">
    <source>
        <dbReference type="Pfam" id="PF03033"/>
    </source>
</evidence>
<dbReference type="OrthoDB" id="9808936at2"/>
<reference evidence="13 14" key="1">
    <citation type="submission" date="2018-06" db="EMBL/GenBank/DDBJ databases">
        <title>Paenibacillus montanisoli sp. nov., isolated from mountain area soil.</title>
        <authorList>
            <person name="Wu M."/>
        </authorList>
    </citation>
    <scope>NUCLEOTIDE SEQUENCE [LARGE SCALE GENOMIC DNA]</scope>
    <source>
        <strain evidence="13 14">RA17</strain>
    </source>
</reference>
<gene>
    <name evidence="10" type="primary">murG</name>
    <name evidence="13" type="ORF">DL346_26475</name>
</gene>
<keyword evidence="4 10" id="KW-0808">Transferase</keyword>
<dbReference type="HAMAP" id="MF_00033">
    <property type="entry name" value="MurG"/>
    <property type="match status" value="1"/>
</dbReference>
<dbReference type="NCBIfam" id="NF009102">
    <property type="entry name" value="PRK12446.1"/>
    <property type="match status" value="1"/>
</dbReference>
<dbReference type="GO" id="GO:0071555">
    <property type="term" value="P:cell wall organization"/>
    <property type="evidence" value="ECO:0007669"/>
    <property type="project" value="UniProtKB-KW"/>
</dbReference>
<dbReference type="CDD" id="cd03785">
    <property type="entry name" value="GT28_MurG"/>
    <property type="match status" value="1"/>
</dbReference>
<comment type="caution">
    <text evidence="13">The sequence shown here is derived from an EMBL/GenBank/DDBJ whole genome shotgun (WGS) entry which is preliminary data.</text>
</comment>
<proteinExistence type="inferred from homology"/>
<dbReference type="UniPathway" id="UPA00219"/>
<keyword evidence="3 10" id="KW-0328">Glycosyltransferase</keyword>
<dbReference type="Pfam" id="PF04101">
    <property type="entry name" value="Glyco_tran_28_C"/>
    <property type="match status" value="1"/>
</dbReference>
<keyword evidence="14" id="KW-1185">Reference proteome</keyword>
<dbReference type="EC" id="2.4.1.227" evidence="10"/>
<dbReference type="Gene3D" id="3.40.50.2000">
    <property type="entry name" value="Glycogen Phosphorylase B"/>
    <property type="match status" value="2"/>
</dbReference>
<sequence length="368" mass="40479">MPNSTHSPSGETEQRRILFTGGGSAGHVTVNAALIPPLLAQGWKVSYIGSKNGIEKQLISRLDGVDYYGISTGKLRRYIDLENVKDPFRVVKGVFQAYRLIRGLKPDVLFSKGGFVSVPVVIGAWLNRVPVIIHESDLTPGLANRIAGPFAKRICVTFAETAKQMKDGKSIHVGPIIRSELRKGSAWKGLQRCKFTPGKPVLLIMGGSLGSQRINQAIRRNVAALSKTYQIIHICGKGELDESLKGVSGYRQYEYIHDELPDALACTDLVISRAGSNSIFEFLALRKPMLLIPLSKQASRGDQILNAESFRQAGYCEVLQEEELTDDALMAALSKVFRNRDAIKTQMQQRGQADAIGRVMSLIEETAR</sequence>
<evidence type="ECO:0000256" key="4">
    <source>
        <dbReference type="ARBA" id="ARBA00022679"/>
    </source>
</evidence>
<feature type="binding site" evidence="10">
    <location>
        <position position="303"/>
    </location>
    <ligand>
        <name>UDP-N-acetyl-alpha-D-glucosamine</name>
        <dbReference type="ChEBI" id="CHEBI:57705"/>
    </ligand>
</feature>
<evidence type="ECO:0000313" key="13">
    <source>
        <dbReference type="EMBL" id="RAP73802.1"/>
    </source>
</evidence>
<dbReference type="InterPro" id="IPR004276">
    <property type="entry name" value="GlycoTrans_28_N"/>
</dbReference>
<dbReference type="GO" id="GO:0008360">
    <property type="term" value="P:regulation of cell shape"/>
    <property type="evidence" value="ECO:0007669"/>
    <property type="project" value="UniProtKB-KW"/>
</dbReference>
<dbReference type="PANTHER" id="PTHR21015:SF27">
    <property type="entry name" value="UDP-N-ACETYLGLUCOSAMINE--N-ACETYLMURAMYL-(PENTAPEPTIDE) PYROPHOSPHORYL-UNDECAPRENOL N-ACETYLGLUCOSAMINE TRANSFERASE"/>
    <property type="match status" value="1"/>
</dbReference>
<feature type="binding site" evidence="10">
    <location>
        <position position="208"/>
    </location>
    <ligand>
        <name>UDP-N-acetyl-alpha-D-glucosamine</name>
        <dbReference type="ChEBI" id="CHEBI:57705"/>
    </ligand>
</feature>
<dbReference type="AlphaFoldDB" id="A0A328TVX5"/>
<evidence type="ECO:0000256" key="6">
    <source>
        <dbReference type="ARBA" id="ARBA00022984"/>
    </source>
</evidence>
<keyword evidence="5 10" id="KW-0133">Cell shape</keyword>